<dbReference type="VEuPathDB" id="MicrosporidiaDB:HERIO_2286"/>
<name>A0A1X0Q7H0_9MICR</name>
<organism evidence="1 2">
    <name type="scientific">Hepatospora eriocheir</name>
    <dbReference type="NCBI Taxonomy" id="1081669"/>
    <lineage>
        <taxon>Eukaryota</taxon>
        <taxon>Fungi</taxon>
        <taxon>Fungi incertae sedis</taxon>
        <taxon>Microsporidia</taxon>
        <taxon>Hepatosporidae</taxon>
        <taxon>Hepatospora</taxon>
    </lineage>
</organism>
<comment type="caution">
    <text evidence="1">The sequence shown here is derived from an EMBL/GenBank/DDBJ whole genome shotgun (WGS) entry which is preliminary data.</text>
</comment>
<dbReference type="AlphaFoldDB" id="A0A1X0Q7H0"/>
<evidence type="ECO:0000313" key="2">
    <source>
        <dbReference type="Proteomes" id="UP000192356"/>
    </source>
</evidence>
<gene>
    <name evidence="1" type="ORF">HERIO_2286</name>
</gene>
<proteinExistence type="predicted"/>
<dbReference type="Proteomes" id="UP000192356">
    <property type="component" value="Unassembled WGS sequence"/>
</dbReference>
<evidence type="ECO:0000313" key="1">
    <source>
        <dbReference type="EMBL" id="ORD95700.1"/>
    </source>
</evidence>
<dbReference type="VEuPathDB" id="MicrosporidiaDB:A0H76_1500"/>
<sequence>MIDKDSLYTDDYDEKDIKHDDIPEKMGEHSWHCIKRELEGELAYQLNNICFKSSKKLTIKQP</sequence>
<dbReference type="EMBL" id="LVKB01000209">
    <property type="protein sequence ID" value="ORD95700.1"/>
    <property type="molecule type" value="Genomic_DNA"/>
</dbReference>
<keyword evidence="2" id="KW-1185">Reference proteome</keyword>
<protein>
    <submittedName>
        <fullName evidence="1">Uncharacterized protein</fullName>
    </submittedName>
</protein>
<reference evidence="1 2" key="1">
    <citation type="journal article" date="2017" name="Environ. Microbiol.">
        <title>Decay of the glycolytic pathway and adaptation to intranuclear parasitism within Enterocytozoonidae microsporidia.</title>
        <authorList>
            <person name="Wiredu Boakye D."/>
            <person name="Jaroenlak P."/>
            <person name="Prachumwat A."/>
            <person name="Williams T.A."/>
            <person name="Bateman K.S."/>
            <person name="Itsathitphaisarn O."/>
            <person name="Sritunyalucksana K."/>
            <person name="Paszkiewicz K.H."/>
            <person name="Moore K.A."/>
            <person name="Stentiford G.D."/>
            <person name="Williams B.A."/>
        </authorList>
    </citation>
    <scope>NUCLEOTIDE SEQUENCE [LARGE SCALE GENOMIC DNA]</scope>
    <source>
        <strain evidence="1 2">GB1</strain>
    </source>
</reference>
<accession>A0A1X0Q7H0</accession>